<dbReference type="Proteomes" id="UP001201020">
    <property type="component" value="Chromosome"/>
</dbReference>
<gene>
    <name evidence="2" type="ORF">K9W45_05970</name>
</gene>
<sequence length="233" mass="26779">MSEIQRKIDLLISEANAHYETKRYKDAAKTFAHLIDLTLKNNDPEEAIYFGYRVADCWKKEKNELNRAKTFRLIAEIANSSTALVSESYAKRTKNLHEKAESLIIAGESYLPSNKAKAKEKIKKALEILEEMEKKEKKLEKKEEILNGIVKAVKLTGNTRKLKTINTKLIAIKKEIAEKALKKGGQTNLLTALREFEDIIQIYKESKLPKDSEIMSKIEMIKKKIEDYDPFST</sequence>
<dbReference type="InterPro" id="IPR011990">
    <property type="entry name" value="TPR-like_helical_dom_sf"/>
</dbReference>
<evidence type="ECO:0000256" key="1">
    <source>
        <dbReference type="SAM" id="Coils"/>
    </source>
</evidence>
<organism evidence="2">
    <name type="scientific">Candidatus Heimdallarchaeum aukensis</name>
    <dbReference type="NCBI Taxonomy" id="2876573"/>
    <lineage>
        <taxon>Archaea</taxon>
        <taxon>Promethearchaeati</taxon>
        <taxon>Candidatus Heimdallarchaeota</taxon>
        <taxon>Candidatus Heimdallarchaeia (ex Rinke et al. 2021) (nom. nud.)</taxon>
        <taxon>Candidatus Heimdallarchaeales</taxon>
        <taxon>Candidatus Heimdallarchaeaceae</taxon>
        <taxon>Candidatus Heimdallarchaeum</taxon>
    </lineage>
</organism>
<feature type="coiled-coil region" evidence="1">
    <location>
        <begin position="115"/>
        <end position="152"/>
    </location>
</feature>
<dbReference type="Gene3D" id="1.25.40.10">
    <property type="entry name" value="Tetratricopeptide repeat domain"/>
    <property type="match status" value="1"/>
</dbReference>
<keyword evidence="1" id="KW-0175">Coiled coil</keyword>
<accession>A0A9Y1FMG1</accession>
<name>A0A9Y1FMG1_9ARCH</name>
<reference evidence="2" key="1">
    <citation type="journal article" date="2022" name="Nat. Microbiol.">
        <title>Unique mobile elements and scalable gene flow at the prokaryote-eukaryote boundary revealed by circularized Asgard archaea genomes.</title>
        <authorList>
            <person name="Wu F."/>
            <person name="Speth D.R."/>
            <person name="Philosof A."/>
            <person name="Cremiere A."/>
            <person name="Narayanan A."/>
            <person name="Barco R.A."/>
            <person name="Connon S.A."/>
            <person name="Amend J.P."/>
            <person name="Antoshechkin I.A."/>
            <person name="Orphan V.J."/>
        </authorList>
    </citation>
    <scope>NUCLEOTIDE SEQUENCE</scope>
    <source>
        <strain evidence="2">PM71</strain>
    </source>
</reference>
<dbReference type="EMBL" id="CP084166">
    <property type="protein sequence ID" value="UJG42011.1"/>
    <property type="molecule type" value="Genomic_DNA"/>
</dbReference>
<evidence type="ECO:0000313" key="2">
    <source>
        <dbReference type="EMBL" id="UJG42011.1"/>
    </source>
</evidence>
<protein>
    <submittedName>
        <fullName evidence="2">Uncharacterized protein</fullName>
    </submittedName>
</protein>
<proteinExistence type="predicted"/>
<dbReference type="AlphaFoldDB" id="A0A9Y1FMG1"/>